<evidence type="ECO:0000313" key="1">
    <source>
        <dbReference type="EMBL" id="KAI5680118.1"/>
    </source>
</evidence>
<protein>
    <submittedName>
        <fullName evidence="1">Uncharacterized protein</fullName>
    </submittedName>
</protein>
<comment type="caution">
    <text evidence="1">The sequence shown here is derived from an EMBL/GenBank/DDBJ whole genome shotgun (WGS) entry which is preliminary data.</text>
</comment>
<name>A0ACC0C5P9_CATRO</name>
<organism evidence="1 2">
    <name type="scientific">Catharanthus roseus</name>
    <name type="common">Madagascar periwinkle</name>
    <name type="synonym">Vinca rosea</name>
    <dbReference type="NCBI Taxonomy" id="4058"/>
    <lineage>
        <taxon>Eukaryota</taxon>
        <taxon>Viridiplantae</taxon>
        <taxon>Streptophyta</taxon>
        <taxon>Embryophyta</taxon>
        <taxon>Tracheophyta</taxon>
        <taxon>Spermatophyta</taxon>
        <taxon>Magnoliopsida</taxon>
        <taxon>eudicotyledons</taxon>
        <taxon>Gunneridae</taxon>
        <taxon>Pentapetalae</taxon>
        <taxon>asterids</taxon>
        <taxon>lamiids</taxon>
        <taxon>Gentianales</taxon>
        <taxon>Apocynaceae</taxon>
        <taxon>Rauvolfioideae</taxon>
        <taxon>Vinceae</taxon>
        <taxon>Catharanthinae</taxon>
        <taxon>Catharanthus</taxon>
    </lineage>
</organism>
<sequence>MESINNHIGEEEEEEESAMSSSSEEDEEQKEENKLFGVGRSYECVFCRRGFNTAQALGGHMNIHRKDRARINKPMATCIPTSSPSPSSNTNINHHHQIPAARRCSSHHQEEAEGHVVQIEYRTYFPAAASSGTLIVPAPFYANGQYRSSSLYAYDSQHRSAAGVVIQEIGSAGRRRGGINIQETEELDLELRLGPY</sequence>
<accession>A0ACC0C5P9</accession>
<dbReference type="EMBL" id="CM044701">
    <property type="protein sequence ID" value="KAI5680118.1"/>
    <property type="molecule type" value="Genomic_DNA"/>
</dbReference>
<reference evidence="2" key="1">
    <citation type="journal article" date="2023" name="Nat. Plants">
        <title>Single-cell RNA sequencing provides a high-resolution roadmap for understanding the multicellular compartmentation of specialized metabolism.</title>
        <authorList>
            <person name="Sun S."/>
            <person name="Shen X."/>
            <person name="Li Y."/>
            <person name="Li Y."/>
            <person name="Wang S."/>
            <person name="Li R."/>
            <person name="Zhang H."/>
            <person name="Shen G."/>
            <person name="Guo B."/>
            <person name="Wei J."/>
            <person name="Xu J."/>
            <person name="St-Pierre B."/>
            <person name="Chen S."/>
            <person name="Sun C."/>
        </authorList>
    </citation>
    <scope>NUCLEOTIDE SEQUENCE [LARGE SCALE GENOMIC DNA]</scope>
</reference>
<gene>
    <name evidence="1" type="ORF">M9H77_01345</name>
</gene>
<proteinExistence type="predicted"/>
<keyword evidence="2" id="KW-1185">Reference proteome</keyword>
<evidence type="ECO:0000313" key="2">
    <source>
        <dbReference type="Proteomes" id="UP001060085"/>
    </source>
</evidence>
<dbReference type="Proteomes" id="UP001060085">
    <property type="component" value="Linkage Group LG01"/>
</dbReference>